<dbReference type="PANTHER" id="PTHR30352:SF2">
    <property type="entry name" value="ANAEROBIC RIBONUCLEOSIDE-TRIPHOSPHATE REDUCTASE-ACTIVATING PROTEIN"/>
    <property type="match status" value="1"/>
</dbReference>
<dbReference type="GO" id="GO:0051539">
    <property type="term" value="F:4 iron, 4 sulfur cluster binding"/>
    <property type="evidence" value="ECO:0007669"/>
    <property type="project" value="UniProtKB-KW"/>
</dbReference>
<protein>
    <submittedName>
        <fullName evidence="7">4Fe-4S single cluster domain protein</fullName>
    </submittedName>
</protein>
<dbReference type="Pfam" id="PF13353">
    <property type="entry name" value="Fer4_12"/>
    <property type="match status" value="1"/>
</dbReference>
<dbReference type="GO" id="GO:0043365">
    <property type="term" value="F:[formate-C-acetyltransferase]-activating enzyme activity"/>
    <property type="evidence" value="ECO:0007669"/>
    <property type="project" value="InterPro"/>
</dbReference>
<dbReference type="SFLD" id="SFLDF00299">
    <property type="entry name" value="anaerobic_ribonucleoside-triph"/>
    <property type="match status" value="1"/>
</dbReference>
<dbReference type="PANTHER" id="PTHR30352">
    <property type="entry name" value="PYRUVATE FORMATE-LYASE-ACTIVATING ENZYME"/>
    <property type="match status" value="1"/>
</dbReference>
<evidence type="ECO:0000256" key="5">
    <source>
        <dbReference type="ARBA" id="ARBA00023004"/>
    </source>
</evidence>
<reference evidence="7" key="1">
    <citation type="journal article" date="2021" name="Proc. Natl. Acad. Sci. U.S.A.">
        <title>A Catalog of Tens of Thousands of Viruses from Human Metagenomes Reveals Hidden Associations with Chronic Diseases.</title>
        <authorList>
            <person name="Tisza M.J."/>
            <person name="Buck C.B."/>
        </authorList>
    </citation>
    <scope>NUCLEOTIDE SEQUENCE</scope>
    <source>
        <strain evidence="7">CtqfO1</strain>
    </source>
</reference>
<evidence type="ECO:0000256" key="3">
    <source>
        <dbReference type="ARBA" id="ARBA00022691"/>
    </source>
</evidence>
<evidence type="ECO:0000256" key="6">
    <source>
        <dbReference type="ARBA" id="ARBA00023014"/>
    </source>
</evidence>
<dbReference type="InterPro" id="IPR058240">
    <property type="entry name" value="rSAM_sf"/>
</dbReference>
<keyword evidence="5" id="KW-0408">Iron</keyword>
<keyword evidence="6" id="KW-0411">Iron-sulfur</keyword>
<keyword evidence="4" id="KW-0479">Metal-binding</keyword>
<dbReference type="PROSITE" id="PS51257">
    <property type="entry name" value="PROKAR_LIPOPROTEIN"/>
    <property type="match status" value="1"/>
</dbReference>
<dbReference type="GO" id="GO:0004748">
    <property type="term" value="F:ribonucleoside-diphosphate reductase activity, thioredoxin disulfide as acceptor"/>
    <property type="evidence" value="ECO:0007669"/>
    <property type="project" value="TreeGrafter"/>
</dbReference>
<dbReference type="EMBL" id="BK032734">
    <property type="protein sequence ID" value="DAF57392.1"/>
    <property type="molecule type" value="Genomic_DNA"/>
</dbReference>
<keyword evidence="3" id="KW-0949">S-adenosyl-L-methionine</keyword>
<dbReference type="SFLD" id="SFLDS00029">
    <property type="entry name" value="Radical_SAM"/>
    <property type="match status" value="1"/>
</dbReference>
<dbReference type="GO" id="GO:0046872">
    <property type="term" value="F:metal ion binding"/>
    <property type="evidence" value="ECO:0007669"/>
    <property type="project" value="UniProtKB-KW"/>
</dbReference>
<evidence type="ECO:0000256" key="1">
    <source>
        <dbReference type="ARBA" id="ARBA00001966"/>
    </source>
</evidence>
<dbReference type="InterPro" id="IPR012837">
    <property type="entry name" value="NrdG"/>
</dbReference>
<name>A0A8S5T2Q8_9CAUD</name>
<dbReference type="SFLD" id="SFLDG01066">
    <property type="entry name" value="organic_radical-activating_enz"/>
    <property type="match status" value="1"/>
</dbReference>
<dbReference type="PIRSF" id="PIRSF000368">
    <property type="entry name" value="NrdG"/>
    <property type="match status" value="1"/>
</dbReference>
<proteinExistence type="predicted"/>
<accession>A0A8S5T2Q8</accession>
<dbReference type="InterPro" id="IPR013785">
    <property type="entry name" value="Aldolase_TIM"/>
</dbReference>
<dbReference type="SUPFAM" id="SSF102114">
    <property type="entry name" value="Radical SAM enzymes"/>
    <property type="match status" value="1"/>
</dbReference>
<dbReference type="SFLD" id="SFLDG01063">
    <property type="entry name" value="activating_enzymes__group_1"/>
    <property type="match status" value="1"/>
</dbReference>
<organism evidence="7">
    <name type="scientific">Myoviridae sp. ctqfO1</name>
    <dbReference type="NCBI Taxonomy" id="2827710"/>
    <lineage>
        <taxon>Viruses</taxon>
        <taxon>Duplodnaviria</taxon>
        <taxon>Heunggongvirae</taxon>
        <taxon>Uroviricota</taxon>
        <taxon>Caudoviricetes</taxon>
    </lineage>
</organism>
<evidence type="ECO:0000256" key="4">
    <source>
        <dbReference type="ARBA" id="ARBA00022723"/>
    </source>
</evidence>
<comment type="cofactor">
    <cofactor evidence="1">
        <name>[4Fe-4S] cluster</name>
        <dbReference type="ChEBI" id="CHEBI:49883"/>
    </cofactor>
</comment>
<dbReference type="NCBIfam" id="TIGR02491">
    <property type="entry name" value="NrdG"/>
    <property type="match status" value="1"/>
</dbReference>
<keyword evidence="2" id="KW-0004">4Fe-4S</keyword>
<sequence length="152" mass="17820">MRYASLRDMDISNGRGIGVALFVQGCHFHCKNCFNQTTWNFQEGKIWTSEIENKFFYLVSRPYIERVSFLGGEPLADENYSTILKLAKSIDNKEKWCYTGYTLEELKVNGKDEILKYIDVLVDGRYVDELRDLNLEFRGSSNQRILYRGKDF</sequence>
<dbReference type="Gene3D" id="3.20.20.70">
    <property type="entry name" value="Aldolase class I"/>
    <property type="match status" value="1"/>
</dbReference>
<evidence type="ECO:0000256" key="2">
    <source>
        <dbReference type="ARBA" id="ARBA00022485"/>
    </source>
</evidence>
<dbReference type="InterPro" id="IPR034457">
    <property type="entry name" value="Organic_radical-activating"/>
</dbReference>
<dbReference type="InterPro" id="IPR007197">
    <property type="entry name" value="rSAM"/>
</dbReference>
<evidence type="ECO:0000313" key="7">
    <source>
        <dbReference type="EMBL" id="DAF57392.1"/>
    </source>
</evidence>